<dbReference type="Proteomes" id="UP000305948">
    <property type="component" value="Unassembled WGS sequence"/>
</dbReference>
<keyword evidence="1" id="KW-0812">Transmembrane</keyword>
<reference evidence="2 3" key="1">
    <citation type="journal article" date="2019" name="Nat. Ecol. Evol.">
        <title>Megaphylogeny resolves global patterns of mushroom evolution.</title>
        <authorList>
            <person name="Varga T."/>
            <person name="Krizsan K."/>
            <person name="Foldi C."/>
            <person name="Dima B."/>
            <person name="Sanchez-Garcia M."/>
            <person name="Sanchez-Ramirez S."/>
            <person name="Szollosi G.J."/>
            <person name="Szarkandi J.G."/>
            <person name="Papp V."/>
            <person name="Albert L."/>
            <person name="Andreopoulos W."/>
            <person name="Angelini C."/>
            <person name="Antonin V."/>
            <person name="Barry K.W."/>
            <person name="Bougher N.L."/>
            <person name="Buchanan P."/>
            <person name="Buyck B."/>
            <person name="Bense V."/>
            <person name="Catcheside P."/>
            <person name="Chovatia M."/>
            <person name="Cooper J."/>
            <person name="Damon W."/>
            <person name="Desjardin D."/>
            <person name="Finy P."/>
            <person name="Geml J."/>
            <person name="Haridas S."/>
            <person name="Hughes K."/>
            <person name="Justo A."/>
            <person name="Karasinski D."/>
            <person name="Kautmanova I."/>
            <person name="Kiss B."/>
            <person name="Kocsube S."/>
            <person name="Kotiranta H."/>
            <person name="LaButti K.M."/>
            <person name="Lechner B.E."/>
            <person name="Liimatainen K."/>
            <person name="Lipzen A."/>
            <person name="Lukacs Z."/>
            <person name="Mihaltcheva S."/>
            <person name="Morgado L.N."/>
            <person name="Niskanen T."/>
            <person name="Noordeloos M.E."/>
            <person name="Ohm R.A."/>
            <person name="Ortiz-Santana B."/>
            <person name="Ovrebo C."/>
            <person name="Racz N."/>
            <person name="Riley R."/>
            <person name="Savchenko A."/>
            <person name="Shiryaev A."/>
            <person name="Soop K."/>
            <person name="Spirin V."/>
            <person name="Szebenyi C."/>
            <person name="Tomsovsky M."/>
            <person name="Tulloss R.E."/>
            <person name="Uehling J."/>
            <person name="Grigoriev I.V."/>
            <person name="Vagvolgyi C."/>
            <person name="Papp T."/>
            <person name="Martin F.M."/>
            <person name="Miettinen O."/>
            <person name="Hibbett D.S."/>
            <person name="Nagy L.G."/>
        </authorList>
    </citation>
    <scope>NUCLEOTIDE SEQUENCE [LARGE SCALE GENOMIC DNA]</scope>
    <source>
        <strain evidence="2 3">OMC1185</strain>
    </source>
</reference>
<dbReference type="AlphaFoldDB" id="A0A5C3N8W3"/>
<dbReference type="EMBL" id="ML213506">
    <property type="protein sequence ID" value="TFK54134.1"/>
    <property type="molecule type" value="Genomic_DNA"/>
</dbReference>
<organism evidence="2 3">
    <name type="scientific">Heliocybe sulcata</name>
    <dbReference type="NCBI Taxonomy" id="5364"/>
    <lineage>
        <taxon>Eukaryota</taxon>
        <taxon>Fungi</taxon>
        <taxon>Dikarya</taxon>
        <taxon>Basidiomycota</taxon>
        <taxon>Agaricomycotina</taxon>
        <taxon>Agaricomycetes</taxon>
        <taxon>Gloeophyllales</taxon>
        <taxon>Gloeophyllaceae</taxon>
        <taxon>Heliocybe</taxon>
    </lineage>
</organism>
<sequence length="130" mass="14214">MSLAAPWPALTNWALEWTLLFLGCLSLALPNFPNFSQFLTSFRSAVSDEVYRYLRIFQARRLAGVQCAMSLCSLIPLFLTRGLFVAIMPESPGGARQRGITSSGEHRLSGVDLSYFSHCHAISGSRASGA</sequence>
<evidence type="ECO:0000313" key="2">
    <source>
        <dbReference type="EMBL" id="TFK54134.1"/>
    </source>
</evidence>
<evidence type="ECO:0000313" key="3">
    <source>
        <dbReference type="Proteomes" id="UP000305948"/>
    </source>
</evidence>
<evidence type="ECO:0000256" key="1">
    <source>
        <dbReference type="SAM" id="Phobius"/>
    </source>
</evidence>
<protein>
    <submittedName>
        <fullName evidence="2">Uncharacterized protein</fullName>
    </submittedName>
</protein>
<keyword evidence="3" id="KW-1185">Reference proteome</keyword>
<name>A0A5C3N8W3_9AGAM</name>
<accession>A0A5C3N8W3</accession>
<feature type="transmembrane region" description="Helical" evidence="1">
    <location>
        <begin position="63"/>
        <end position="88"/>
    </location>
</feature>
<gene>
    <name evidence="2" type="ORF">OE88DRAFT_1154644</name>
</gene>
<proteinExistence type="predicted"/>
<keyword evidence="1" id="KW-1133">Transmembrane helix</keyword>
<keyword evidence="1" id="KW-0472">Membrane</keyword>